<evidence type="ECO:0000313" key="1">
    <source>
        <dbReference type="Ensembl" id="ENSSSCP00035029042.1"/>
    </source>
</evidence>
<sequence>MHLRWILDSKLLKENIGKTLSDINIMNIFSGQSPKAIEIRAKINQRDLIKLKNFCTAKETKKKTKRQLTEWKKIVSNDAMDKGLISRIYKQLIQPNSKKANQSIEKWAKDLNRLFSKEDIQIASKHMRKCSTSLITREMQIKTTMRYHLTPVRMVIINMSTNNKCWRGCGEKGTLLHCWWECKLVQPLWRTVWRYLRNQLVFNLSS</sequence>
<proteinExistence type="predicted"/>
<protein>
    <submittedName>
        <fullName evidence="1">Uncharacterized protein</fullName>
    </submittedName>
</protein>
<evidence type="ECO:0000313" key="2">
    <source>
        <dbReference type="Proteomes" id="UP000694720"/>
    </source>
</evidence>
<organism evidence="1 2">
    <name type="scientific">Sus scrofa</name>
    <name type="common">Pig</name>
    <dbReference type="NCBI Taxonomy" id="9823"/>
    <lineage>
        <taxon>Eukaryota</taxon>
        <taxon>Metazoa</taxon>
        <taxon>Chordata</taxon>
        <taxon>Craniata</taxon>
        <taxon>Vertebrata</taxon>
        <taxon>Euteleostomi</taxon>
        <taxon>Mammalia</taxon>
        <taxon>Eutheria</taxon>
        <taxon>Laurasiatheria</taxon>
        <taxon>Artiodactyla</taxon>
        <taxon>Suina</taxon>
        <taxon>Suidae</taxon>
        <taxon>Sus</taxon>
    </lineage>
</organism>
<dbReference type="AlphaFoldDB" id="A0A8D1A9X8"/>
<name>A0A8D1A9X8_PIG</name>
<accession>A0A8D1A9X8</accession>
<dbReference type="Ensembl" id="ENSSSCT00035071597.1">
    <property type="protein sequence ID" value="ENSSSCP00035029042.1"/>
    <property type="gene ID" value="ENSSSCG00035053672.1"/>
</dbReference>
<reference evidence="1" key="1">
    <citation type="submission" date="2025-08" db="UniProtKB">
        <authorList>
            <consortium name="Ensembl"/>
        </authorList>
    </citation>
    <scope>IDENTIFICATION</scope>
</reference>
<dbReference type="Proteomes" id="UP000694720">
    <property type="component" value="Unplaced"/>
</dbReference>